<dbReference type="EMBL" id="CVRQ01000016">
    <property type="protein sequence ID" value="CRL36124.1"/>
    <property type="molecule type" value="Genomic_DNA"/>
</dbReference>
<dbReference type="RefSeq" id="WP_055061550.1">
    <property type="nucleotide sequence ID" value="NZ_CVRQ01000016.1"/>
</dbReference>
<organism evidence="1 2">
    <name type="scientific">Agathobacter rectalis</name>
    <dbReference type="NCBI Taxonomy" id="39491"/>
    <lineage>
        <taxon>Bacteria</taxon>
        <taxon>Bacillati</taxon>
        <taxon>Bacillota</taxon>
        <taxon>Clostridia</taxon>
        <taxon>Lachnospirales</taxon>
        <taxon>Lachnospiraceae</taxon>
        <taxon>Agathobacter</taxon>
    </lineage>
</organism>
<dbReference type="AlphaFoldDB" id="A0A0M6WIP2"/>
<name>A0A0M6WIP2_9FIRM</name>
<sequence length="62" mass="7343">MSYDIDITKTPPAHEPERQYYYMAKAKDFVEKKSKEIGRPMTYFVKTFGCQMNSKNKMPKTL</sequence>
<evidence type="ECO:0000313" key="2">
    <source>
        <dbReference type="Proteomes" id="UP000049472"/>
    </source>
</evidence>
<keyword evidence="2" id="KW-1185">Reference proteome</keyword>
<protein>
    <submittedName>
        <fullName evidence="1">Uncharacterized protein</fullName>
    </submittedName>
</protein>
<proteinExistence type="predicted"/>
<accession>A0A0M6WIP2</accession>
<evidence type="ECO:0000313" key="1">
    <source>
        <dbReference type="EMBL" id="CRL36124.1"/>
    </source>
</evidence>
<gene>
    <name evidence="1" type="ORF">T1815_12551</name>
</gene>
<dbReference type="Proteomes" id="UP000049472">
    <property type="component" value="Unassembled WGS sequence"/>
</dbReference>
<reference evidence="2" key="1">
    <citation type="submission" date="2015-05" db="EMBL/GenBank/DDBJ databases">
        <authorList>
            <consortium name="Pathogen Informatics"/>
        </authorList>
    </citation>
    <scope>NUCLEOTIDE SEQUENCE [LARGE SCALE GENOMIC DNA]</scope>
    <source>
        <strain evidence="2">T1-815</strain>
    </source>
</reference>